<protein>
    <submittedName>
        <fullName evidence="5">Alpha-tubulin binding</fullName>
    </submittedName>
</protein>
<evidence type="ECO:0000256" key="3">
    <source>
        <dbReference type="SAM" id="MobiDB-lite"/>
    </source>
</evidence>
<feature type="domain" description="WASH1 WAHD" evidence="4">
    <location>
        <begin position="9"/>
        <end position="285"/>
    </location>
</feature>
<name>A0ABQ8IW93_DERPT</name>
<keyword evidence="2" id="KW-0009">Actin-binding</keyword>
<keyword evidence="6" id="KW-1185">Reference proteome</keyword>
<dbReference type="PANTHER" id="PTHR23331">
    <property type="entry name" value="CXYORF1"/>
    <property type="match status" value="1"/>
</dbReference>
<feature type="region of interest" description="Disordered" evidence="3">
    <location>
        <begin position="311"/>
        <end position="456"/>
    </location>
</feature>
<dbReference type="InterPro" id="IPR028290">
    <property type="entry name" value="WASH1"/>
</dbReference>
<feature type="compositionally biased region" description="Acidic residues" evidence="3">
    <location>
        <begin position="444"/>
        <end position="456"/>
    </location>
</feature>
<reference evidence="5 6" key="2">
    <citation type="journal article" date="2022" name="Mol. Biol. Evol.">
        <title>Comparative Genomics Reveals Insights into the Divergent Evolution of Astigmatic Mites and Household Pest Adaptations.</title>
        <authorList>
            <person name="Xiong Q."/>
            <person name="Wan A.T."/>
            <person name="Liu X."/>
            <person name="Fung C.S."/>
            <person name="Xiao X."/>
            <person name="Malainual N."/>
            <person name="Hou J."/>
            <person name="Wang L."/>
            <person name="Wang M."/>
            <person name="Yang K.Y."/>
            <person name="Cui Y."/>
            <person name="Leung E.L."/>
            <person name="Nong W."/>
            <person name="Shin S.K."/>
            <person name="Au S.W."/>
            <person name="Jeong K.Y."/>
            <person name="Chew F.T."/>
            <person name="Hui J.H."/>
            <person name="Leung T.F."/>
            <person name="Tungtrongchitr A."/>
            <person name="Zhong N."/>
            <person name="Liu Z."/>
            <person name="Tsui S.K."/>
        </authorList>
    </citation>
    <scope>NUCLEOTIDE SEQUENCE [LARGE SCALE GENOMIC DNA]</scope>
    <source>
        <strain evidence="5">Derp</strain>
    </source>
</reference>
<organism evidence="5 6">
    <name type="scientific">Dermatophagoides pteronyssinus</name>
    <name type="common">European house dust mite</name>
    <dbReference type="NCBI Taxonomy" id="6956"/>
    <lineage>
        <taxon>Eukaryota</taxon>
        <taxon>Metazoa</taxon>
        <taxon>Ecdysozoa</taxon>
        <taxon>Arthropoda</taxon>
        <taxon>Chelicerata</taxon>
        <taxon>Arachnida</taxon>
        <taxon>Acari</taxon>
        <taxon>Acariformes</taxon>
        <taxon>Sarcoptiformes</taxon>
        <taxon>Astigmata</taxon>
        <taxon>Psoroptidia</taxon>
        <taxon>Analgoidea</taxon>
        <taxon>Pyroglyphidae</taxon>
        <taxon>Dermatophagoidinae</taxon>
        <taxon>Dermatophagoides</taxon>
    </lineage>
</organism>
<dbReference type="EMBL" id="NJHN03000107">
    <property type="protein sequence ID" value="KAH9414577.1"/>
    <property type="molecule type" value="Genomic_DNA"/>
</dbReference>
<feature type="compositionally biased region" description="Polar residues" evidence="3">
    <location>
        <begin position="408"/>
        <end position="419"/>
    </location>
</feature>
<evidence type="ECO:0000313" key="6">
    <source>
        <dbReference type="Proteomes" id="UP000887458"/>
    </source>
</evidence>
<feature type="compositionally biased region" description="Basic and acidic residues" evidence="3">
    <location>
        <begin position="331"/>
        <end position="351"/>
    </location>
</feature>
<dbReference type="Pfam" id="PF11945">
    <property type="entry name" value="WASH_WAHD"/>
    <property type="match status" value="1"/>
</dbReference>
<comment type="caution">
    <text evidence="5">The sequence shown here is derived from an EMBL/GenBank/DDBJ whole genome shotgun (WGS) entry which is preliminary data.</text>
</comment>
<evidence type="ECO:0000256" key="2">
    <source>
        <dbReference type="ARBA" id="ARBA00023203"/>
    </source>
</evidence>
<dbReference type="Proteomes" id="UP000887458">
    <property type="component" value="Unassembled WGS sequence"/>
</dbReference>
<accession>A0ABQ8IW93</accession>
<feature type="compositionally biased region" description="Low complexity" evidence="3">
    <location>
        <begin position="361"/>
        <end position="370"/>
    </location>
</feature>
<dbReference type="PANTHER" id="PTHR23331:SF1">
    <property type="entry name" value="WASH COMPLEX SUBUNIT 1"/>
    <property type="match status" value="1"/>
</dbReference>
<feature type="compositionally biased region" description="Polar residues" evidence="3">
    <location>
        <begin position="389"/>
        <end position="401"/>
    </location>
</feature>
<evidence type="ECO:0000256" key="1">
    <source>
        <dbReference type="ARBA" id="ARBA00005602"/>
    </source>
</evidence>
<feature type="compositionally biased region" description="Basic and acidic residues" evidence="3">
    <location>
        <begin position="377"/>
        <end position="387"/>
    </location>
</feature>
<comment type="similarity">
    <text evidence="1">Belongs to the WASH1 family.</text>
</comment>
<dbReference type="InterPro" id="IPR021854">
    <property type="entry name" value="WASH1_WAHD"/>
</dbReference>
<evidence type="ECO:0000259" key="4">
    <source>
        <dbReference type="Pfam" id="PF11945"/>
    </source>
</evidence>
<reference evidence="5 6" key="1">
    <citation type="journal article" date="2018" name="J. Allergy Clin. Immunol.">
        <title>High-quality assembly of Dermatophagoides pteronyssinus genome and transcriptome reveals a wide range of novel allergens.</title>
        <authorList>
            <person name="Liu X.Y."/>
            <person name="Yang K.Y."/>
            <person name="Wang M.Q."/>
            <person name="Kwok J.S."/>
            <person name="Zeng X."/>
            <person name="Yang Z."/>
            <person name="Xiao X.J."/>
            <person name="Lau C.P."/>
            <person name="Li Y."/>
            <person name="Huang Z.M."/>
            <person name="Ba J.G."/>
            <person name="Yim A.K."/>
            <person name="Ouyang C.Y."/>
            <person name="Ngai S.M."/>
            <person name="Chan T.F."/>
            <person name="Leung E.L."/>
            <person name="Liu L."/>
            <person name="Liu Z.G."/>
            <person name="Tsui S.K."/>
        </authorList>
    </citation>
    <scope>NUCLEOTIDE SEQUENCE [LARGE SCALE GENOMIC DNA]</scope>
    <source>
        <strain evidence="5">Derp</strain>
    </source>
</reference>
<evidence type="ECO:0000313" key="5">
    <source>
        <dbReference type="EMBL" id="KAH9414577.1"/>
    </source>
</evidence>
<proteinExistence type="inferred from homology"/>
<gene>
    <name evidence="5" type="primary">WASHC1</name>
    <name evidence="5" type="ORF">DERP_008773</name>
</gene>
<feature type="compositionally biased region" description="Pro residues" evidence="3">
    <location>
        <begin position="316"/>
        <end position="327"/>
    </location>
</feature>
<sequence length="456" mass="51956">MAFQFIATPENLRREELIVQIAERLKLIDSYSERLFKHLNTEFKNVETKLQNINKRTEICAKKISLLKDEKKAITLYSHSKYPSREIKVKEFYDSFFINDRDIPGLAKTKYDDDKDKTVTINSTHVPYDDDSKMKSQFYIYDKKPNKSLIPDHLSESNIPWRQISSLSSLLLFNSSENAYTIGRPTIFAKKFSQQANKIKSIDNDSQKFSESISISEKTDINDNDFQLTFHTKPEILDDLPTELPSLPGIADEFHFKDTGDLDITDQLNLPDLTLLSKSTFAPSNSNQSEPIIDINVDKLPKLSIPVENGVTSFISPPPPPPPPPPSSMLDEQKTIKERKHDEKLKKKDALEDSMTESPINNQTNNNNNNKGLDMMSELRKRLESRRSGISSDHQQIVNKSNTDRTIKSPTFDANSAMLNMSALIPPPPPPTISTSNQTNHDSSDDDDDKDFEDWD</sequence>